<organism evidence="2">
    <name type="scientific">Solanum lycopersicum</name>
    <name type="common">Tomato</name>
    <name type="synonym">Lycopersicon esculentum</name>
    <dbReference type="NCBI Taxonomy" id="4081"/>
    <lineage>
        <taxon>Eukaryota</taxon>
        <taxon>Viridiplantae</taxon>
        <taxon>Streptophyta</taxon>
        <taxon>Embryophyta</taxon>
        <taxon>Tracheophyta</taxon>
        <taxon>Spermatophyta</taxon>
        <taxon>Magnoliopsida</taxon>
        <taxon>eudicotyledons</taxon>
        <taxon>Gunneridae</taxon>
        <taxon>Pentapetalae</taxon>
        <taxon>asterids</taxon>
        <taxon>lamiids</taxon>
        <taxon>Solanales</taxon>
        <taxon>Solanaceae</taxon>
        <taxon>Solanoideae</taxon>
        <taxon>Solaneae</taxon>
        <taxon>Solanum</taxon>
        <taxon>Solanum subgen. Lycopersicon</taxon>
    </lineage>
</organism>
<evidence type="ECO:0000256" key="1">
    <source>
        <dbReference type="SAM" id="MobiDB-lite"/>
    </source>
</evidence>
<evidence type="ECO:0000313" key="3">
    <source>
        <dbReference type="Proteomes" id="UP000004994"/>
    </source>
</evidence>
<name>A0A3Q7G357_SOLLC</name>
<feature type="region of interest" description="Disordered" evidence="1">
    <location>
        <begin position="57"/>
        <end position="113"/>
    </location>
</feature>
<dbReference type="InParanoid" id="A0A3Q7G357"/>
<reference evidence="2" key="2">
    <citation type="submission" date="2019-01" db="UniProtKB">
        <authorList>
            <consortium name="EnsemblPlants"/>
        </authorList>
    </citation>
    <scope>IDENTIFICATION</scope>
    <source>
        <strain evidence="2">cv. Heinz 1706</strain>
    </source>
</reference>
<evidence type="ECO:0000313" key="2">
    <source>
        <dbReference type="EnsemblPlants" id="Solyc04g049480.2.1"/>
    </source>
</evidence>
<dbReference type="Proteomes" id="UP000004994">
    <property type="component" value="Chromosome 4"/>
</dbReference>
<dbReference type="AlphaFoldDB" id="A0A3Q7G357"/>
<protein>
    <submittedName>
        <fullName evidence="2">Uncharacterized protein</fullName>
    </submittedName>
</protein>
<dbReference type="PaxDb" id="4081-Solyc04g049480.1.1"/>
<reference evidence="2" key="1">
    <citation type="journal article" date="2012" name="Nature">
        <title>The tomato genome sequence provides insights into fleshy fruit evolution.</title>
        <authorList>
            <consortium name="Tomato Genome Consortium"/>
        </authorList>
    </citation>
    <scope>NUCLEOTIDE SEQUENCE [LARGE SCALE GENOMIC DNA]</scope>
    <source>
        <strain evidence="2">cv. Heinz 1706</strain>
    </source>
</reference>
<keyword evidence="3" id="KW-1185">Reference proteome</keyword>
<feature type="compositionally biased region" description="Polar residues" evidence="1">
    <location>
        <begin position="102"/>
        <end position="111"/>
    </location>
</feature>
<feature type="compositionally biased region" description="Low complexity" evidence="1">
    <location>
        <begin position="92"/>
        <end position="101"/>
    </location>
</feature>
<sequence length="153" mass="15710">GTSVATTGNAATSDFTYATIGILSSVNIHSRAGPSAGCTPVAACTPSATPNASLISVRSPTNASSSGVRPTISLASDGRLTSTTSSDIRKLSTQQSTSSASGQKRNISTTLRGGETLAYKKPRPKKAKTGIHIVLHCQVQLLPILILVTNQMD</sequence>
<dbReference type="EnsemblPlants" id="Solyc04g049480.2.1">
    <property type="protein sequence ID" value="Solyc04g049480.2.1"/>
    <property type="gene ID" value="Solyc04g049480.2"/>
</dbReference>
<feature type="compositionally biased region" description="Polar residues" evidence="1">
    <location>
        <begin position="57"/>
        <end position="68"/>
    </location>
</feature>
<dbReference type="Gramene" id="Solyc04g049480.2.1">
    <property type="protein sequence ID" value="Solyc04g049480.2.1"/>
    <property type="gene ID" value="Solyc04g049480.2"/>
</dbReference>
<proteinExistence type="predicted"/>
<accession>A0A3Q7G357</accession>